<evidence type="ECO:0000256" key="5">
    <source>
        <dbReference type="ARBA" id="ARBA00022989"/>
    </source>
</evidence>
<keyword evidence="12" id="KW-1185">Reference proteome</keyword>
<feature type="domain" description="Ig-like" evidence="11">
    <location>
        <begin position="32"/>
        <end position="161"/>
    </location>
</feature>
<organism evidence="12 13">
    <name type="scientific">Vulpes vulpes</name>
    <name type="common">Red fox</name>
    <dbReference type="NCBI Taxonomy" id="9627"/>
    <lineage>
        <taxon>Eukaryota</taxon>
        <taxon>Metazoa</taxon>
        <taxon>Chordata</taxon>
        <taxon>Craniata</taxon>
        <taxon>Vertebrata</taxon>
        <taxon>Euteleostomi</taxon>
        <taxon>Mammalia</taxon>
        <taxon>Eutheria</taxon>
        <taxon>Laurasiatheria</taxon>
        <taxon>Carnivora</taxon>
        <taxon>Caniformia</taxon>
        <taxon>Canidae</taxon>
        <taxon>Vulpes</taxon>
    </lineage>
</organism>
<reference evidence="13" key="2">
    <citation type="submission" date="2025-08" db="UniProtKB">
        <authorList>
            <consortium name="RefSeq"/>
        </authorList>
    </citation>
    <scope>IDENTIFICATION</scope>
    <source>
        <tissue evidence="13">Cell line</tissue>
    </source>
</reference>
<evidence type="ECO:0000256" key="1">
    <source>
        <dbReference type="ARBA" id="ARBA00004479"/>
    </source>
</evidence>
<dbReference type="InterPro" id="IPR013106">
    <property type="entry name" value="Ig_V-set"/>
</dbReference>
<feature type="domain" description="Ig-like" evidence="11">
    <location>
        <begin position="171"/>
        <end position="255"/>
    </location>
</feature>
<sequence length="580" mass="63363">MLPLLLLPLLWGGKWAKGGELGTGGSGLDPPPSLCVPPGSLQEDAEYELRVQESVTVQEGLCADVPCSFSYRWSWWYSSAILYMYWFRDGDNIYNSLPVATNNRRIKVKTETQDRFHLIGNPPDNNCSLRIREARTSDQGVYQFRMERENEGYTYRDKKLTLKVAALTQKPDIHFLEPLKSGFPQNLTCSLPGFCEGGRPLTFSWVGGALDQRLDPQTLSSSVLTLTPRLQDHGSNLTCRVSLPGAQSTVERTIRLNVSYAPQNLTMSIFFSDVAALKILENTSSILIQESWALQLLCAADSNPPAELSWFQGSPALNATPIYRSPILDLPQVGTAEEGDFTCRAQNSLGSQHVSLHLSVVYPPRPLSPSCSWEGEALQCTCSSNARPAPTLRWRLGEGLLERNHSNASLTVTSSAEGPWANSSLSLRGPLGSGLRLSCEAWNMYGKQSAAVLLLPGKSVFLAGAVPAALGGAGATALLFLCLCLSFFCIMKARRKQTSGSGDGIDDEDPVMGTVAWGSRQKAWPDSTQDQAAPAGDAPPSGDQQDLHYASFSFHEMKLREPQDEEATSTNEYSEIRTSK</sequence>
<dbReference type="InterPro" id="IPR013098">
    <property type="entry name" value="Ig_I-set"/>
</dbReference>
<dbReference type="InterPro" id="IPR007110">
    <property type="entry name" value="Ig-like_dom"/>
</dbReference>
<evidence type="ECO:0000256" key="9">
    <source>
        <dbReference type="SAM" id="Phobius"/>
    </source>
</evidence>
<evidence type="ECO:0000313" key="13">
    <source>
        <dbReference type="RefSeq" id="XP_072614048.1"/>
    </source>
</evidence>
<dbReference type="PANTHER" id="PTHR12035:SF125">
    <property type="entry name" value="SIALIC ACID-BINDING IG-LIKE LECTIN 5"/>
    <property type="match status" value="1"/>
</dbReference>
<evidence type="ECO:0000256" key="7">
    <source>
        <dbReference type="ARBA" id="ARBA00038361"/>
    </source>
</evidence>
<feature type="region of interest" description="Disordered" evidence="8">
    <location>
        <begin position="520"/>
        <end position="546"/>
    </location>
</feature>
<feature type="compositionally biased region" description="Low complexity" evidence="8">
    <location>
        <begin position="529"/>
        <end position="544"/>
    </location>
</feature>
<dbReference type="GeneID" id="112931491"/>
<reference evidence="12" key="1">
    <citation type="submission" date="2025-05" db="UniProtKB">
        <authorList>
            <consortium name="RefSeq"/>
        </authorList>
    </citation>
    <scope>NUCLEOTIDE SEQUENCE [LARGE SCALE GENOMIC DNA]</scope>
</reference>
<evidence type="ECO:0000313" key="12">
    <source>
        <dbReference type="Proteomes" id="UP001652641"/>
    </source>
</evidence>
<dbReference type="InterPro" id="IPR013783">
    <property type="entry name" value="Ig-like_fold"/>
</dbReference>
<keyword evidence="4" id="KW-0130">Cell adhesion</keyword>
<dbReference type="SMART" id="SM00409">
    <property type="entry name" value="IG"/>
    <property type="match status" value="3"/>
</dbReference>
<keyword evidence="6 9" id="KW-0472">Membrane</keyword>
<dbReference type="Proteomes" id="UP001652641">
    <property type="component" value="Chromosome 1"/>
</dbReference>
<dbReference type="PANTHER" id="PTHR12035">
    <property type="entry name" value="SIALIC ACID BINDING IMMUNOGLOBULIN-LIKE LECTIN"/>
    <property type="match status" value="1"/>
</dbReference>
<keyword evidence="5 9" id="KW-1133">Transmembrane helix</keyword>
<evidence type="ECO:0000259" key="11">
    <source>
        <dbReference type="PROSITE" id="PS50835"/>
    </source>
</evidence>
<dbReference type="Pfam" id="PF07679">
    <property type="entry name" value="I-set"/>
    <property type="match status" value="1"/>
</dbReference>
<keyword evidence="2 9" id="KW-0812">Transmembrane</keyword>
<dbReference type="InterPro" id="IPR051036">
    <property type="entry name" value="SIGLEC"/>
</dbReference>
<dbReference type="Gene3D" id="2.60.40.10">
    <property type="entry name" value="Immunoglobulins"/>
    <property type="match status" value="4"/>
</dbReference>
<feature type="transmembrane region" description="Helical" evidence="9">
    <location>
        <begin position="468"/>
        <end position="490"/>
    </location>
</feature>
<dbReference type="PROSITE" id="PS50835">
    <property type="entry name" value="IG_LIKE"/>
    <property type="match status" value="3"/>
</dbReference>
<evidence type="ECO:0000256" key="6">
    <source>
        <dbReference type="ARBA" id="ARBA00023136"/>
    </source>
</evidence>
<gene>
    <name evidence="13" type="primary">SIGLEC5</name>
</gene>
<name>A0ABM5AGY2_VULVU</name>
<proteinExistence type="inferred from homology"/>
<evidence type="ECO:0000256" key="8">
    <source>
        <dbReference type="SAM" id="MobiDB-lite"/>
    </source>
</evidence>
<feature type="region of interest" description="Disordered" evidence="8">
    <location>
        <begin position="558"/>
        <end position="580"/>
    </location>
</feature>
<feature type="signal peptide" evidence="10">
    <location>
        <begin position="1"/>
        <end position="16"/>
    </location>
</feature>
<dbReference type="RefSeq" id="XP_072614048.1">
    <property type="nucleotide sequence ID" value="XM_072757947.1"/>
</dbReference>
<dbReference type="InterPro" id="IPR003599">
    <property type="entry name" value="Ig_sub"/>
</dbReference>
<feature type="chain" id="PRO_5045275908" evidence="10">
    <location>
        <begin position="17"/>
        <end position="580"/>
    </location>
</feature>
<dbReference type="SUPFAM" id="SSF48726">
    <property type="entry name" value="Immunoglobulin"/>
    <property type="match status" value="4"/>
</dbReference>
<evidence type="ECO:0000256" key="2">
    <source>
        <dbReference type="ARBA" id="ARBA00022692"/>
    </source>
</evidence>
<accession>A0ABM5AGY2</accession>
<evidence type="ECO:0000256" key="10">
    <source>
        <dbReference type="SAM" id="SignalP"/>
    </source>
</evidence>
<protein>
    <submittedName>
        <fullName evidence="13">Sialic acid-binding Ig-like lectin 5 isoform X1</fullName>
    </submittedName>
</protein>
<evidence type="ECO:0000256" key="4">
    <source>
        <dbReference type="ARBA" id="ARBA00022889"/>
    </source>
</evidence>
<dbReference type="Pfam" id="PF07686">
    <property type="entry name" value="V-set"/>
    <property type="match status" value="1"/>
</dbReference>
<dbReference type="InterPro" id="IPR036179">
    <property type="entry name" value="Ig-like_dom_sf"/>
</dbReference>
<keyword evidence="10" id="KW-0732">Signal</keyword>
<comment type="subcellular location">
    <subcellularLocation>
        <location evidence="1">Membrane</location>
        <topology evidence="1">Single-pass type I membrane protein</topology>
    </subcellularLocation>
</comment>
<comment type="similarity">
    <text evidence="7">Belongs to the immunoglobulin superfamily. SIGLEC (sialic acid binding Ig-like lectin) family.</text>
</comment>
<feature type="domain" description="Ig-like" evidence="11">
    <location>
        <begin position="262"/>
        <end position="359"/>
    </location>
</feature>
<keyword evidence="3" id="KW-0430">Lectin</keyword>
<evidence type="ECO:0000256" key="3">
    <source>
        <dbReference type="ARBA" id="ARBA00022734"/>
    </source>
</evidence>
<dbReference type="InterPro" id="IPR003598">
    <property type="entry name" value="Ig_sub2"/>
</dbReference>
<dbReference type="SMART" id="SM00408">
    <property type="entry name" value="IGc2"/>
    <property type="match status" value="2"/>
</dbReference>